<dbReference type="EMBL" id="JAPEVA010000076">
    <property type="protein sequence ID" value="KAJ4401288.1"/>
    <property type="molecule type" value="Genomic_DNA"/>
</dbReference>
<name>A0A9W8Z7J1_9PLEO</name>
<evidence type="ECO:0000313" key="1">
    <source>
        <dbReference type="EMBL" id="KAJ4401288.1"/>
    </source>
</evidence>
<accession>A0A9W8Z7J1</accession>
<evidence type="ECO:0000313" key="2">
    <source>
        <dbReference type="Proteomes" id="UP001140510"/>
    </source>
</evidence>
<reference evidence="1" key="1">
    <citation type="submission" date="2022-10" db="EMBL/GenBank/DDBJ databases">
        <title>Tapping the CABI collections for fungal endophytes: first genome assemblies for Collariella, Neodidymelliopsis, Ascochyta clinopodiicola, Didymella pomorum, Didymosphaeria variabile, Neocosmospora piperis and Neocucurbitaria cava.</title>
        <authorList>
            <person name="Hill R."/>
        </authorList>
    </citation>
    <scope>NUCLEOTIDE SEQUENCE</scope>
    <source>
        <strain evidence="1">IMI 355091</strain>
    </source>
</reference>
<protein>
    <submittedName>
        <fullName evidence="1">Uncharacterized protein</fullName>
    </submittedName>
</protein>
<keyword evidence="2" id="KW-1185">Reference proteome</keyword>
<sequence length="175" mass="19199">MPNALDFSDMGGQRVFNLSSGIEQLPMAEAEKRLNNSSKRKLDIDVEVKANTCQKHVRRDSASAFDGDATSGEYFLVLDELDRRTLGLSAVPMETGQEESGTSELRELTNGDGDADLDVPNWLQQPDDVPADFYNSVGFSMMKYYGRIYSLTADQGASAYTADLSFGVHEALTLP</sequence>
<gene>
    <name evidence="1" type="ORF">N0V91_008064</name>
</gene>
<dbReference type="Proteomes" id="UP001140510">
    <property type="component" value="Unassembled WGS sequence"/>
</dbReference>
<organism evidence="1 2">
    <name type="scientific">Didymella pomorum</name>
    <dbReference type="NCBI Taxonomy" id="749634"/>
    <lineage>
        <taxon>Eukaryota</taxon>
        <taxon>Fungi</taxon>
        <taxon>Dikarya</taxon>
        <taxon>Ascomycota</taxon>
        <taxon>Pezizomycotina</taxon>
        <taxon>Dothideomycetes</taxon>
        <taxon>Pleosporomycetidae</taxon>
        <taxon>Pleosporales</taxon>
        <taxon>Pleosporineae</taxon>
        <taxon>Didymellaceae</taxon>
        <taxon>Didymella</taxon>
    </lineage>
</organism>
<comment type="caution">
    <text evidence="1">The sequence shown here is derived from an EMBL/GenBank/DDBJ whole genome shotgun (WGS) entry which is preliminary data.</text>
</comment>
<dbReference type="AlphaFoldDB" id="A0A9W8Z7J1"/>
<proteinExistence type="predicted"/>